<reference evidence="7" key="1">
    <citation type="submission" date="2018-06" db="EMBL/GenBank/DDBJ databases">
        <title>Genome assembly of Danube salmon.</title>
        <authorList>
            <person name="Macqueen D.J."/>
            <person name="Gundappa M.K."/>
        </authorList>
    </citation>
    <scope>NUCLEOTIDE SEQUENCE [LARGE SCALE GENOMIC DNA]</scope>
</reference>
<keyword evidence="7" id="KW-1185">Reference proteome</keyword>
<dbReference type="InterPro" id="IPR038765">
    <property type="entry name" value="Papain-like_cys_pep_sf"/>
</dbReference>
<dbReference type="PROSITE" id="PS00973">
    <property type="entry name" value="USP_2"/>
    <property type="match status" value="1"/>
</dbReference>
<proteinExistence type="predicted"/>
<dbReference type="GO" id="GO:0016579">
    <property type="term" value="P:protein deubiquitination"/>
    <property type="evidence" value="ECO:0007669"/>
    <property type="project" value="InterPro"/>
</dbReference>
<comment type="catalytic activity">
    <reaction evidence="1">
        <text>Thiol-dependent hydrolysis of ester, thioester, amide, peptide and isopeptide bonds formed by the C-terminal Gly of ubiquitin (a 76-residue protein attached to proteins as an intracellular targeting signal).</text>
        <dbReference type="EC" id="3.4.19.12"/>
    </reaction>
</comment>
<feature type="compositionally biased region" description="Basic and acidic residues" evidence="4">
    <location>
        <begin position="145"/>
        <end position="169"/>
    </location>
</feature>
<dbReference type="InterPro" id="IPR018200">
    <property type="entry name" value="USP_CS"/>
</dbReference>
<dbReference type="PANTHER" id="PTHR21646">
    <property type="entry name" value="UBIQUITIN CARBOXYL-TERMINAL HYDROLASE"/>
    <property type="match status" value="1"/>
</dbReference>
<feature type="region of interest" description="Disordered" evidence="4">
    <location>
        <begin position="91"/>
        <end position="186"/>
    </location>
</feature>
<dbReference type="InterPro" id="IPR001394">
    <property type="entry name" value="Peptidase_C19_UCH"/>
</dbReference>
<dbReference type="Proteomes" id="UP000314982">
    <property type="component" value="Unassembled WGS sequence"/>
</dbReference>
<dbReference type="STRING" id="62062.ENSHHUP00000019614"/>
<accession>A0A4W5L475</accession>
<dbReference type="Pfam" id="PF00443">
    <property type="entry name" value="UCH"/>
    <property type="match status" value="1"/>
</dbReference>
<evidence type="ECO:0000256" key="3">
    <source>
        <dbReference type="ARBA" id="ARBA00022801"/>
    </source>
</evidence>
<dbReference type="SUPFAM" id="SSF54001">
    <property type="entry name" value="Cysteine proteinases"/>
    <property type="match status" value="1"/>
</dbReference>
<dbReference type="EC" id="3.4.19.12" evidence="2"/>
<evidence type="ECO:0000256" key="2">
    <source>
        <dbReference type="ARBA" id="ARBA00012759"/>
    </source>
</evidence>
<organism evidence="6 7">
    <name type="scientific">Hucho hucho</name>
    <name type="common">huchen</name>
    <dbReference type="NCBI Taxonomy" id="62062"/>
    <lineage>
        <taxon>Eukaryota</taxon>
        <taxon>Metazoa</taxon>
        <taxon>Chordata</taxon>
        <taxon>Craniata</taxon>
        <taxon>Vertebrata</taxon>
        <taxon>Euteleostomi</taxon>
        <taxon>Actinopterygii</taxon>
        <taxon>Neopterygii</taxon>
        <taxon>Teleostei</taxon>
        <taxon>Protacanthopterygii</taxon>
        <taxon>Salmoniformes</taxon>
        <taxon>Salmonidae</taxon>
        <taxon>Salmoninae</taxon>
        <taxon>Hucho</taxon>
    </lineage>
</organism>
<dbReference type="InterPro" id="IPR028889">
    <property type="entry name" value="USP"/>
</dbReference>
<reference evidence="6" key="2">
    <citation type="submission" date="2025-08" db="UniProtKB">
        <authorList>
            <consortium name="Ensembl"/>
        </authorList>
    </citation>
    <scope>IDENTIFICATION</scope>
</reference>
<evidence type="ECO:0000259" key="5">
    <source>
        <dbReference type="PROSITE" id="PS50235"/>
    </source>
</evidence>
<evidence type="ECO:0000256" key="1">
    <source>
        <dbReference type="ARBA" id="ARBA00000707"/>
    </source>
</evidence>
<dbReference type="PROSITE" id="PS50235">
    <property type="entry name" value="USP_3"/>
    <property type="match status" value="1"/>
</dbReference>
<dbReference type="Gene3D" id="3.90.70.10">
    <property type="entry name" value="Cysteine proteinases"/>
    <property type="match status" value="1"/>
</dbReference>
<dbReference type="Ensembl" id="ENSHHUT00000020336.1">
    <property type="protein sequence ID" value="ENSHHUP00000019614.1"/>
    <property type="gene ID" value="ENSHHUG00000012251.1"/>
</dbReference>
<dbReference type="AlphaFoldDB" id="A0A4W5L475"/>
<sequence length="283" mass="30297">MLLLGSTLQIVHLKRFQCVNGRWIKSQKIVQFPRERFDPSVYLAPREAGLNGLHSLQSHSEGEELLRIGGGETVSSISAPAGFLNILKASPASGRKSAPPSSISCSSSPCSSPKTGGGSGGTGHRQTRLRLPQLGSRHRLSNSKENLEGSTREGGSDSDTEPREGRLQADTEGGLAGLRSEPEMSTTDAFSSLSDVIVMNGDSGGHSNGPLRTEASTAPSMNLETTATALLHQRDHSLENIYNLYAISCHSGIMGGGHYVTYAKNPNNKWYCYNDSSCKVRTH</sequence>
<keyword evidence="3" id="KW-0378">Hydrolase</keyword>
<feature type="compositionally biased region" description="Low complexity" evidence="4">
    <location>
        <begin position="96"/>
        <end position="114"/>
    </location>
</feature>
<dbReference type="GO" id="GO:0005794">
    <property type="term" value="C:Golgi apparatus"/>
    <property type="evidence" value="ECO:0007669"/>
    <property type="project" value="TreeGrafter"/>
</dbReference>
<evidence type="ECO:0000313" key="6">
    <source>
        <dbReference type="Ensembl" id="ENSHHUP00000019614.1"/>
    </source>
</evidence>
<dbReference type="InterPro" id="IPR050185">
    <property type="entry name" value="Ub_carboxyl-term_hydrolase"/>
</dbReference>
<evidence type="ECO:0000256" key="4">
    <source>
        <dbReference type="SAM" id="MobiDB-lite"/>
    </source>
</evidence>
<reference evidence="6" key="3">
    <citation type="submission" date="2025-09" db="UniProtKB">
        <authorList>
            <consortium name="Ensembl"/>
        </authorList>
    </citation>
    <scope>IDENTIFICATION</scope>
</reference>
<evidence type="ECO:0000313" key="7">
    <source>
        <dbReference type="Proteomes" id="UP000314982"/>
    </source>
</evidence>
<dbReference type="PANTHER" id="PTHR21646:SF76">
    <property type="entry name" value="UBIQUITIN CARBOXYL-TERMINAL HYDROLASE 32"/>
    <property type="match status" value="1"/>
</dbReference>
<dbReference type="GO" id="GO:0004843">
    <property type="term" value="F:cysteine-type deubiquitinase activity"/>
    <property type="evidence" value="ECO:0007669"/>
    <property type="project" value="UniProtKB-EC"/>
</dbReference>
<name>A0A4W5L475_9TELE</name>
<feature type="domain" description="USP" evidence="5">
    <location>
        <begin position="1"/>
        <end position="283"/>
    </location>
</feature>
<dbReference type="GeneTree" id="ENSGT00940000155797"/>
<protein>
    <recommendedName>
        <fullName evidence="2">ubiquitinyl hydrolase 1</fullName>
        <ecNumber evidence="2">3.4.19.12</ecNumber>
    </recommendedName>
</protein>